<dbReference type="InterPro" id="IPR006145">
    <property type="entry name" value="PsdUridine_synth_RsuA/RluA"/>
</dbReference>
<reference evidence="6 7" key="1">
    <citation type="submission" date="2019-11" db="EMBL/GenBank/DDBJ databases">
        <authorList>
            <person name="Zheng R.K."/>
            <person name="Sun C.M."/>
        </authorList>
    </citation>
    <scope>NUCLEOTIDE SEQUENCE [LARGE SCALE GENOMIC DNA]</scope>
    <source>
        <strain evidence="6 7">SRB007</strain>
    </source>
</reference>
<dbReference type="CDD" id="cd02869">
    <property type="entry name" value="PseudoU_synth_RluA_like"/>
    <property type="match status" value="1"/>
</dbReference>
<dbReference type="Proteomes" id="UP000428328">
    <property type="component" value="Chromosome"/>
</dbReference>
<accession>A0A6I6JJT1</accession>
<evidence type="ECO:0000256" key="1">
    <source>
        <dbReference type="ARBA" id="ARBA00010876"/>
    </source>
</evidence>
<evidence type="ECO:0000313" key="6">
    <source>
        <dbReference type="EMBL" id="QGY41399.1"/>
    </source>
</evidence>
<dbReference type="SUPFAM" id="SSF55120">
    <property type="entry name" value="Pseudouridine synthase"/>
    <property type="match status" value="1"/>
</dbReference>
<dbReference type="Gene3D" id="3.10.290.10">
    <property type="entry name" value="RNA-binding S4 domain"/>
    <property type="match status" value="1"/>
</dbReference>
<evidence type="ECO:0000256" key="2">
    <source>
        <dbReference type="ARBA" id="ARBA00023235"/>
    </source>
</evidence>
<dbReference type="Pfam" id="PF00849">
    <property type="entry name" value="PseudoU_synth_2"/>
    <property type="match status" value="1"/>
</dbReference>
<dbReference type="KEGG" id="psel:GM415_15160"/>
<dbReference type="PANTHER" id="PTHR21600:SF87">
    <property type="entry name" value="RNA PSEUDOURIDYLATE SYNTHASE DOMAIN-CONTAINING PROTEIN 1"/>
    <property type="match status" value="1"/>
</dbReference>
<dbReference type="PANTHER" id="PTHR21600">
    <property type="entry name" value="MITOCHONDRIAL RNA PSEUDOURIDINE SYNTHASE"/>
    <property type="match status" value="1"/>
</dbReference>
<dbReference type="AlphaFoldDB" id="A0A6I6JJT1"/>
<dbReference type="GO" id="GO:0003723">
    <property type="term" value="F:RNA binding"/>
    <property type="evidence" value="ECO:0007669"/>
    <property type="project" value="UniProtKB-KW"/>
</dbReference>
<evidence type="ECO:0000256" key="3">
    <source>
        <dbReference type="PROSITE-ProRule" id="PRU00182"/>
    </source>
</evidence>
<feature type="domain" description="RNA-binding S4" evidence="5">
    <location>
        <begin position="17"/>
        <end position="62"/>
    </location>
</feature>
<comment type="similarity">
    <text evidence="1">Belongs to the pseudouridine synthase RluA family.</text>
</comment>
<keyword evidence="2" id="KW-0413">Isomerase</keyword>
<dbReference type="CDD" id="cd00165">
    <property type="entry name" value="S4"/>
    <property type="match status" value="1"/>
</dbReference>
<dbReference type="GO" id="GO:0000455">
    <property type="term" value="P:enzyme-directed rRNA pseudouridine synthesis"/>
    <property type="evidence" value="ECO:0007669"/>
    <property type="project" value="TreeGrafter"/>
</dbReference>
<dbReference type="InterPro" id="IPR036986">
    <property type="entry name" value="S4_RNA-bd_sf"/>
</dbReference>
<proteinExistence type="inferred from homology"/>
<dbReference type="InterPro" id="IPR006224">
    <property type="entry name" value="PsdUridine_synth_RluA-like_CS"/>
</dbReference>
<name>A0A6I6JJT1_9BACT</name>
<dbReference type="InterPro" id="IPR020103">
    <property type="entry name" value="PsdUridine_synth_cat_dom_sf"/>
</dbReference>
<dbReference type="EMBL" id="CP046400">
    <property type="protein sequence ID" value="QGY41399.1"/>
    <property type="molecule type" value="Genomic_DNA"/>
</dbReference>
<dbReference type="InterPro" id="IPR050188">
    <property type="entry name" value="RluA_PseudoU_synthase"/>
</dbReference>
<evidence type="ECO:0000259" key="5">
    <source>
        <dbReference type="Pfam" id="PF01479"/>
    </source>
</evidence>
<dbReference type="PROSITE" id="PS01129">
    <property type="entry name" value="PSI_RLU"/>
    <property type="match status" value="1"/>
</dbReference>
<protein>
    <submittedName>
        <fullName evidence="6">RluA family pseudouridine synthase</fullName>
    </submittedName>
</protein>
<dbReference type="PROSITE" id="PS50889">
    <property type="entry name" value="S4"/>
    <property type="match status" value="1"/>
</dbReference>
<keyword evidence="7" id="KW-1185">Reference proteome</keyword>
<feature type="domain" description="Pseudouridine synthase RsuA/RluA-like" evidence="4">
    <location>
        <begin position="87"/>
        <end position="234"/>
    </location>
</feature>
<dbReference type="InterPro" id="IPR002942">
    <property type="entry name" value="S4_RNA-bd"/>
</dbReference>
<dbReference type="Pfam" id="PF01479">
    <property type="entry name" value="S4"/>
    <property type="match status" value="1"/>
</dbReference>
<dbReference type="Gene3D" id="3.30.2350.10">
    <property type="entry name" value="Pseudouridine synthase"/>
    <property type="match status" value="1"/>
</dbReference>
<sequence length="273" mass="29894">MSAEISFIVPESSDGLRLDKVLASPLPESGLRLRRRLCDEGRVRVSDAPRKPGYKVRAGQEILINREQEAVTHSELGVFVVEKTGDFAAVYKPGGVHSAAIEGKDDASVEAVLPDLFDGEVTLLNRLDFLTSGLLLVALNPEAATRYQELEEAGQLRKFYLAEVQGRLDGLATVKNALDTDDRKKTRVLEGDNPDEGRWTGVETLSHDHETRTTLVRCLIKRGARHQIRAHLASIGHPIVGDSLYGSAGNGGLRLHHQRIEFPGFVAEASSPF</sequence>
<dbReference type="SUPFAM" id="SSF55174">
    <property type="entry name" value="Alpha-L RNA-binding motif"/>
    <property type="match status" value="1"/>
</dbReference>
<gene>
    <name evidence="6" type="ORF">GM415_15160</name>
</gene>
<keyword evidence="3" id="KW-0694">RNA-binding</keyword>
<dbReference type="GO" id="GO:0120159">
    <property type="term" value="F:rRNA pseudouridine synthase activity"/>
    <property type="evidence" value="ECO:0007669"/>
    <property type="project" value="UniProtKB-ARBA"/>
</dbReference>
<dbReference type="RefSeq" id="WP_158949640.1">
    <property type="nucleotide sequence ID" value="NZ_CP046400.1"/>
</dbReference>
<evidence type="ECO:0000313" key="7">
    <source>
        <dbReference type="Proteomes" id="UP000428328"/>
    </source>
</evidence>
<evidence type="ECO:0000259" key="4">
    <source>
        <dbReference type="Pfam" id="PF00849"/>
    </source>
</evidence>
<organism evidence="6 7">
    <name type="scientific">Pseudodesulfovibrio cashew</name>
    <dbReference type="NCBI Taxonomy" id="2678688"/>
    <lineage>
        <taxon>Bacteria</taxon>
        <taxon>Pseudomonadati</taxon>
        <taxon>Thermodesulfobacteriota</taxon>
        <taxon>Desulfovibrionia</taxon>
        <taxon>Desulfovibrionales</taxon>
        <taxon>Desulfovibrionaceae</taxon>
    </lineage>
</organism>